<gene>
    <name evidence="2" type="ORF">FLX08_38110</name>
</gene>
<dbReference type="AlphaFoldDB" id="A0A544Y1E8"/>
<evidence type="ECO:0000313" key="3">
    <source>
        <dbReference type="Proteomes" id="UP000316541"/>
    </source>
</evidence>
<comment type="caution">
    <text evidence="2">The sequence shown here is derived from an EMBL/GenBank/DDBJ whole genome shotgun (WGS) entry which is preliminary data.</text>
</comment>
<dbReference type="EMBL" id="VIRM01000083">
    <property type="protein sequence ID" value="TQS10524.1"/>
    <property type="molecule type" value="Genomic_DNA"/>
</dbReference>
<dbReference type="InterPro" id="IPR013595">
    <property type="entry name" value="Pept_S33_TAP-like_C"/>
</dbReference>
<dbReference type="RefSeq" id="WP_142625125.1">
    <property type="nucleotide sequence ID" value="NZ_VIRM01000083.1"/>
</dbReference>
<sequence>MCQDTSWPRRDAKTIARLIDADKKTYPLAGGLGAGVWPCGHWHQPAKPAGITPNPHGPRDILILQNRDDPASPYAGAVETRHAFRNRASMITVDAGGHGVDTTTPCTAGKITDFLTRDTLPARPDLLILGGRRPDG</sequence>
<dbReference type="SUPFAM" id="SSF53474">
    <property type="entry name" value="alpha/beta-Hydrolases"/>
    <property type="match status" value="1"/>
</dbReference>
<accession>A0A544Y1E8</accession>
<proteinExistence type="predicted"/>
<protein>
    <recommendedName>
        <fullName evidence="1">Peptidase S33 tripeptidyl aminopeptidase-like C-terminal domain-containing protein</fullName>
    </recommendedName>
</protein>
<dbReference type="Pfam" id="PF08386">
    <property type="entry name" value="Abhydrolase_4"/>
    <property type="match status" value="1"/>
</dbReference>
<dbReference type="Proteomes" id="UP000316541">
    <property type="component" value="Unassembled WGS sequence"/>
</dbReference>
<evidence type="ECO:0000313" key="2">
    <source>
        <dbReference type="EMBL" id="TQS10524.1"/>
    </source>
</evidence>
<dbReference type="InterPro" id="IPR029058">
    <property type="entry name" value="AB_hydrolase_fold"/>
</dbReference>
<evidence type="ECO:0000259" key="1">
    <source>
        <dbReference type="Pfam" id="PF08386"/>
    </source>
</evidence>
<feature type="domain" description="Peptidase S33 tripeptidyl aminopeptidase-like C-terminal" evidence="1">
    <location>
        <begin position="37"/>
        <end position="123"/>
    </location>
</feature>
<reference evidence="2 3" key="1">
    <citation type="submission" date="2019-07" db="EMBL/GenBank/DDBJ databases">
        <title>Microbispora hainanensis DSM 45428.</title>
        <authorList>
            <person name="Thawai C."/>
        </authorList>
    </citation>
    <scope>NUCLEOTIDE SEQUENCE [LARGE SCALE GENOMIC DNA]</scope>
    <source>
        <strain evidence="2 3">DSM 45428</strain>
    </source>
</reference>
<organism evidence="2 3">
    <name type="scientific">Microbispora hainanensis</name>
    <dbReference type="NCBI Taxonomy" id="568844"/>
    <lineage>
        <taxon>Bacteria</taxon>
        <taxon>Bacillati</taxon>
        <taxon>Actinomycetota</taxon>
        <taxon>Actinomycetes</taxon>
        <taxon>Streptosporangiales</taxon>
        <taxon>Streptosporangiaceae</taxon>
        <taxon>Microbispora</taxon>
    </lineage>
</organism>
<name>A0A544Y1E8_9ACTN</name>